<evidence type="ECO:0000313" key="4">
    <source>
        <dbReference type="Proteomes" id="UP000069620"/>
    </source>
</evidence>
<dbReference type="Pfam" id="PF25842">
    <property type="entry name" value="NfeD_TM"/>
    <property type="match status" value="1"/>
</dbReference>
<comment type="caution">
    <text evidence="3">The sequence shown here is derived from an EMBL/GenBank/DDBJ whole genome shotgun (WGS) entry which is preliminary data.</text>
</comment>
<dbReference type="STRING" id="146020.RMCB_1065"/>
<dbReference type="OrthoDB" id="4471047at2"/>
<feature type="transmembrane region" description="Helical" evidence="1">
    <location>
        <begin position="33"/>
        <end position="55"/>
    </location>
</feature>
<keyword evidence="4" id="KW-1185">Reference proteome</keyword>
<evidence type="ECO:0000313" key="3">
    <source>
        <dbReference type="EMBL" id="GAS86969.1"/>
    </source>
</evidence>
<dbReference type="InterPro" id="IPR012340">
    <property type="entry name" value="NA-bd_OB-fold"/>
</dbReference>
<dbReference type="EMBL" id="BCSX01000015">
    <property type="protein sequence ID" value="GAS86969.1"/>
    <property type="molecule type" value="Genomic_DNA"/>
</dbReference>
<protein>
    <recommendedName>
        <fullName evidence="2">Membrane protein NfeD2 N-terminal transmembrane domain-containing protein</fullName>
    </recommendedName>
</protein>
<feature type="transmembrane region" description="Helical" evidence="1">
    <location>
        <begin position="6"/>
        <end position="26"/>
    </location>
</feature>
<organism evidence="3 4">
    <name type="scientific">Mycolicibacterium brisbanense</name>
    <dbReference type="NCBI Taxonomy" id="146020"/>
    <lineage>
        <taxon>Bacteria</taxon>
        <taxon>Bacillati</taxon>
        <taxon>Actinomycetota</taxon>
        <taxon>Actinomycetes</taxon>
        <taxon>Mycobacteriales</taxon>
        <taxon>Mycobacteriaceae</taxon>
        <taxon>Mycolicibacterium</taxon>
    </lineage>
</organism>
<evidence type="ECO:0000259" key="2">
    <source>
        <dbReference type="Pfam" id="PF25842"/>
    </source>
</evidence>
<dbReference type="RefSeq" id="WP_062827953.1">
    <property type="nucleotide sequence ID" value="NZ_BCSX01000015.1"/>
</dbReference>
<feature type="transmembrane region" description="Helical" evidence="1">
    <location>
        <begin position="61"/>
        <end position="85"/>
    </location>
</feature>
<dbReference type="Gene3D" id="2.40.50.140">
    <property type="entry name" value="Nucleic acid-binding proteins"/>
    <property type="match status" value="1"/>
</dbReference>
<reference evidence="4" key="2">
    <citation type="submission" date="2016-02" db="EMBL/GenBank/DDBJ databases">
        <title>Draft genome sequence of five rapidly growing Mycobacterium species.</title>
        <authorList>
            <person name="Katahira K."/>
            <person name="Gotou Y."/>
            <person name="Iida K."/>
            <person name="Ogura Y."/>
            <person name="Hayashi T."/>
        </authorList>
    </citation>
    <scope>NUCLEOTIDE SEQUENCE [LARGE SCALE GENOMIC DNA]</scope>
    <source>
        <strain evidence="4">JCM15654</strain>
    </source>
</reference>
<feature type="domain" description="Membrane protein NfeD2 N-terminal transmembrane" evidence="2">
    <location>
        <begin position="2"/>
        <end position="90"/>
    </location>
</feature>
<dbReference type="Proteomes" id="UP000069620">
    <property type="component" value="Unassembled WGS sequence"/>
</dbReference>
<gene>
    <name evidence="3" type="ORF">RMCB_1065</name>
</gene>
<reference evidence="4" key="1">
    <citation type="journal article" date="2016" name="Genome Announc.">
        <title>Draft Genome Sequences of Five Rapidly Growing Mycobacterium Species, M. thermoresistibile, M. fortuitum subsp. acetamidolyticum, M. canariasense, M. brisbanense, and M. novocastrense.</title>
        <authorList>
            <person name="Katahira K."/>
            <person name="Ogura Y."/>
            <person name="Gotoh Y."/>
            <person name="Hayashi T."/>
        </authorList>
    </citation>
    <scope>NUCLEOTIDE SEQUENCE [LARGE SCALE GENOMIC DNA]</scope>
    <source>
        <strain evidence="4">JCM15654</strain>
    </source>
</reference>
<evidence type="ECO:0000256" key="1">
    <source>
        <dbReference type="SAM" id="Phobius"/>
    </source>
</evidence>
<keyword evidence="1" id="KW-0472">Membrane</keyword>
<keyword evidence="1" id="KW-0812">Transmembrane</keyword>
<accession>A0A100VVZ5</accession>
<dbReference type="InterPro" id="IPR058653">
    <property type="entry name" value="NfeD2_TM"/>
</dbReference>
<keyword evidence="1" id="KW-1133">Transmembrane helix</keyword>
<name>A0A100VVZ5_9MYCO</name>
<sequence length="165" mass="17011">MTAVYLAAFVVGGVALLAALLLADVGHGDGMPFINLTALSVALLGAGTGGLIGSWTHLGTFGSAVTAAAFAVVLVFVFNGLLLPYMRRQQSNSHKGRSSYIGLLGTVTLEVPAGGWGEVSFVDTDGNRVFSRAKSSEAAALPKSTRVYIADIDADYVHVVAVPQT</sequence>
<proteinExistence type="predicted"/>
<dbReference type="AlphaFoldDB" id="A0A100VVZ5"/>